<feature type="compositionally biased region" description="Polar residues" evidence="4">
    <location>
        <begin position="762"/>
        <end position="772"/>
    </location>
</feature>
<evidence type="ECO:0000256" key="2">
    <source>
        <dbReference type="ARBA" id="ARBA00022614"/>
    </source>
</evidence>
<dbReference type="SUPFAM" id="SSF52047">
    <property type="entry name" value="RNI-like"/>
    <property type="match status" value="1"/>
</dbReference>
<reference evidence="5 6" key="1">
    <citation type="journal article" date="2018" name="Front. Microbiol.">
        <title>Prospects for Fungal Bioremediation of Acidic Radioactive Waste Sites: Characterization and Genome Sequence of Rhodotorula taiwanensis MD1149.</title>
        <authorList>
            <person name="Tkavc R."/>
            <person name="Matrosova V.Y."/>
            <person name="Grichenko O.E."/>
            <person name="Gostincar C."/>
            <person name="Volpe R.P."/>
            <person name="Klimenkova P."/>
            <person name="Gaidamakova E.K."/>
            <person name="Zhou C.E."/>
            <person name="Stewart B.J."/>
            <person name="Lyman M.G."/>
            <person name="Malfatti S.A."/>
            <person name="Rubinfeld B."/>
            <person name="Courtot M."/>
            <person name="Singh J."/>
            <person name="Dalgard C.L."/>
            <person name="Hamilton T."/>
            <person name="Frey K.G."/>
            <person name="Gunde-Cimerman N."/>
            <person name="Dugan L."/>
            <person name="Daly M.J."/>
        </authorList>
    </citation>
    <scope>NUCLEOTIDE SEQUENCE [LARGE SCALE GENOMIC DNA]</scope>
    <source>
        <strain evidence="5 6">MD1149</strain>
    </source>
</reference>
<feature type="compositionally biased region" description="Acidic residues" evidence="4">
    <location>
        <begin position="1204"/>
        <end position="1215"/>
    </location>
</feature>
<dbReference type="PANTHER" id="PTHR24113:SF12">
    <property type="entry name" value="RAN GTPASE-ACTIVATING PROTEIN 1"/>
    <property type="match status" value="1"/>
</dbReference>
<feature type="region of interest" description="Disordered" evidence="4">
    <location>
        <begin position="239"/>
        <end position="306"/>
    </location>
</feature>
<organism evidence="5 6">
    <name type="scientific">Rhodotorula taiwanensis</name>
    <dbReference type="NCBI Taxonomy" id="741276"/>
    <lineage>
        <taxon>Eukaryota</taxon>
        <taxon>Fungi</taxon>
        <taxon>Dikarya</taxon>
        <taxon>Basidiomycota</taxon>
        <taxon>Pucciniomycotina</taxon>
        <taxon>Microbotryomycetes</taxon>
        <taxon>Sporidiobolales</taxon>
        <taxon>Sporidiobolaceae</taxon>
        <taxon>Rhodotorula</taxon>
    </lineage>
</organism>
<feature type="compositionally biased region" description="Low complexity" evidence="4">
    <location>
        <begin position="278"/>
        <end position="306"/>
    </location>
</feature>
<dbReference type="SMART" id="SM00368">
    <property type="entry name" value="LRR_RI"/>
    <property type="match status" value="7"/>
</dbReference>
<feature type="compositionally biased region" description="Basic and acidic residues" evidence="4">
    <location>
        <begin position="1293"/>
        <end position="1314"/>
    </location>
</feature>
<feature type="compositionally biased region" description="Polar residues" evidence="4">
    <location>
        <begin position="128"/>
        <end position="138"/>
    </location>
</feature>
<protein>
    <recommendedName>
        <fullName evidence="7">RNI-like protein</fullName>
    </recommendedName>
</protein>
<evidence type="ECO:0000256" key="4">
    <source>
        <dbReference type="SAM" id="MobiDB-lite"/>
    </source>
</evidence>
<feature type="compositionally biased region" description="Low complexity" evidence="4">
    <location>
        <begin position="77"/>
        <end position="86"/>
    </location>
</feature>
<feature type="region of interest" description="Disordered" evidence="4">
    <location>
        <begin position="1168"/>
        <end position="1329"/>
    </location>
</feature>
<feature type="compositionally biased region" description="Polar residues" evidence="4">
    <location>
        <begin position="16"/>
        <end position="39"/>
    </location>
</feature>
<feature type="compositionally biased region" description="Basic and acidic residues" evidence="4">
    <location>
        <begin position="40"/>
        <end position="53"/>
    </location>
</feature>
<name>A0A2S5BG08_9BASI</name>
<dbReference type="EMBL" id="PJQD01000013">
    <property type="protein sequence ID" value="POY75705.1"/>
    <property type="molecule type" value="Genomic_DNA"/>
</dbReference>
<dbReference type="Pfam" id="PF13516">
    <property type="entry name" value="LRR_6"/>
    <property type="match status" value="3"/>
</dbReference>
<feature type="region of interest" description="Disordered" evidence="4">
    <location>
        <begin position="155"/>
        <end position="179"/>
    </location>
</feature>
<dbReference type="OrthoDB" id="120976at2759"/>
<dbReference type="GO" id="GO:0031267">
    <property type="term" value="F:small GTPase binding"/>
    <property type="evidence" value="ECO:0007669"/>
    <property type="project" value="TreeGrafter"/>
</dbReference>
<dbReference type="InterPro" id="IPR001611">
    <property type="entry name" value="Leu-rich_rpt"/>
</dbReference>
<proteinExistence type="predicted"/>
<sequence>MEDEPHETIDVEAPTAVTNDTVDGDALTTSSTGVVTASKSSDDSNEANRDKARGSGGGDDGEAASRDSAPYVGPSGGAPATTTTTSQDGPQELDRSEAPTMTTPGDLPRPRPRRRLPPAPPKGILRPPSSSHAATSRFSFRRDILQPFNSSYSRATTTAAATTAGDGPGQAPGTTSERGAAAAAAVGEAVGTAATVAGGFFGNALKRLSAAAVATTTAAATPTQSGSAAAGGGGGAPLALGALMPGPPTGAADRSSTGIAATNGESGPLTAPPGHSQSAAASVSTLSLTPSAAPSTASTAVPSSSGASIASSTQIAAPIQPPQPPLPVSSLKLVRFRMASIKIVYPINNGTLDPIAPSDEGETRDRIEREWRNEKGLAVVSEEEGLGRVGEKGDENEKGVVVRAVGEEKRRARSYTGEELARIYNESCRTREEPGIERVKRFFRVRRLSVRAERTRGETARADLLPVKQENPKSLPKVLDLSHELLSFGAVAALSDVLAIDWGCRKLVLEGCGLDDESVKPLLHALLVSACVPTISLAGNKRIRNKGWKLLAVFLRKATFLRYLDLSETSIDKKAAEWLVQAVAPPPPPPPPTAATIADTSTDPESKQPSPRPRVKGPWEDEDDSADEADNAPDPAPFAPPESAKDADEARQDLAAPRAPLFPTAPLLKEDWEGEMAAVQSLRFENCGMRGPTLEVLANGLRLSGVKHVSLRKNRINHAGGPALAIMMRDYPLSTDASAAALNASLNSPSLTSPTIFRNGFSHGTSDVSSSPEPAVSEGRNSVTAHRRHLFKPLEQHLPHLPRPNSPSAGHLLSEDSGRNSPVPSDREVNRMTEARTKLRKQLDGLPRFGALLTLDVKGNDLRHGVTYVAQVLKRNRTLKTLNLSENRIDSQGLTAIAEALKYNSTLETLDLSHNPCCGPGVDGILALRSTLMVSHSLKRIFLNSTELTSEGAIALAEFLPESRSVLHLDLTNNNIDISGVLALSVSIKLNSTIRCLDLNIPPNDADFSRLSQDILNTCVRNTEIAQEKADSEARHAADGAKRVLVAQPIRKSALATELEEQQRAQEQRQRRRQDVLRSQQDILAAAAETRDVVRELLAVDEAAAAQGSNVRPSEVTRDALVQLQLAEAQLAEAAPSSGTGAERERVDLLLSELSSLLDLAKSLYDGPAASTKARRRPIDAGTPFPKPDRPAPPSPTLSAASSPDEEAAVEEDATGGDQQKRKPDSLDLPTQPSMLDPARAETPPVRSPIQSESRAMVEEESEVFRRGVALGVDEVSDSEDEDDTSDKVAAARSEDGSPKKKSEVSGEELRKEASLASSSATTSRMRRC</sequence>
<feature type="region of interest" description="Disordered" evidence="4">
    <location>
        <begin position="762"/>
        <end position="784"/>
    </location>
</feature>
<evidence type="ECO:0000313" key="5">
    <source>
        <dbReference type="EMBL" id="POY75705.1"/>
    </source>
</evidence>
<keyword evidence="3" id="KW-0677">Repeat</keyword>
<keyword evidence="2" id="KW-0433">Leucine-rich repeat</keyword>
<feature type="compositionally biased region" description="Pro residues" evidence="4">
    <location>
        <begin position="584"/>
        <end position="593"/>
    </location>
</feature>
<feature type="region of interest" description="Disordered" evidence="4">
    <location>
        <begin position="582"/>
        <end position="651"/>
    </location>
</feature>
<feature type="compositionally biased region" description="Acidic residues" evidence="4">
    <location>
        <begin position="620"/>
        <end position="631"/>
    </location>
</feature>
<dbReference type="GO" id="GO:0048471">
    <property type="term" value="C:perinuclear region of cytoplasm"/>
    <property type="evidence" value="ECO:0007669"/>
    <property type="project" value="TreeGrafter"/>
</dbReference>
<dbReference type="GO" id="GO:0005634">
    <property type="term" value="C:nucleus"/>
    <property type="evidence" value="ECO:0007669"/>
    <property type="project" value="TreeGrafter"/>
</dbReference>
<feature type="compositionally biased region" description="Low complexity" evidence="4">
    <location>
        <begin position="239"/>
        <end position="252"/>
    </location>
</feature>
<feature type="compositionally biased region" description="Low complexity" evidence="4">
    <location>
        <begin position="594"/>
        <end position="603"/>
    </location>
</feature>
<comment type="caution">
    <text evidence="5">The sequence shown here is derived from an EMBL/GenBank/DDBJ whole genome shotgun (WGS) entry which is preliminary data.</text>
</comment>
<evidence type="ECO:0000313" key="6">
    <source>
        <dbReference type="Proteomes" id="UP000237144"/>
    </source>
</evidence>
<evidence type="ECO:0000256" key="1">
    <source>
        <dbReference type="ARBA" id="ARBA00022468"/>
    </source>
</evidence>
<evidence type="ECO:0000256" key="3">
    <source>
        <dbReference type="ARBA" id="ARBA00022737"/>
    </source>
</evidence>
<dbReference type="InterPro" id="IPR032675">
    <property type="entry name" value="LRR_dom_sf"/>
</dbReference>
<feature type="region of interest" description="Disordered" evidence="4">
    <location>
        <begin position="796"/>
        <end position="833"/>
    </location>
</feature>
<dbReference type="GO" id="GO:0006913">
    <property type="term" value="P:nucleocytoplasmic transport"/>
    <property type="evidence" value="ECO:0007669"/>
    <property type="project" value="TreeGrafter"/>
</dbReference>
<feature type="compositionally biased region" description="Low complexity" evidence="4">
    <location>
        <begin position="1315"/>
        <end position="1329"/>
    </location>
</feature>
<dbReference type="InterPro" id="IPR027038">
    <property type="entry name" value="RanGap"/>
</dbReference>
<evidence type="ECO:0008006" key="7">
    <source>
        <dbReference type="Google" id="ProtNLM"/>
    </source>
</evidence>
<accession>A0A2S5BG08</accession>
<dbReference type="GO" id="GO:0005829">
    <property type="term" value="C:cytosol"/>
    <property type="evidence" value="ECO:0007669"/>
    <property type="project" value="TreeGrafter"/>
</dbReference>
<dbReference type="PANTHER" id="PTHR24113">
    <property type="entry name" value="RAN GTPASE-ACTIVATING PROTEIN 1"/>
    <property type="match status" value="1"/>
</dbReference>
<feature type="compositionally biased region" description="Acidic residues" evidence="4">
    <location>
        <begin position="1275"/>
        <end position="1285"/>
    </location>
</feature>
<dbReference type="Proteomes" id="UP000237144">
    <property type="component" value="Unassembled WGS sequence"/>
</dbReference>
<feature type="compositionally biased region" description="Polar residues" evidence="4">
    <location>
        <begin position="254"/>
        <end position="265"/>
    </location>
</feature>
<dbReference type="GO" id="GO:0005096">
    <property type="term" value="F:GTPase activator activity"/>
    <property type="evidence" value="ECO:0007669"/>
    <property type="project" value="UniProtKB-KW"/>
</dbReference>
<dbReference type="Gene3D" id="3.80.10.10">
    <property type="entry name" value="Ribonuclease Inhibitor"/>
    <property type="match status" value="3"/>
</dbReference>
<gene>
    <name evidence="5" type="ORF">BMF94_1328</name>
</gene>
<keyword evidence="1" id="KW-0343">GTPase activation</keyword>
<feature type="region of interest" description="Disordered" evidence="4">
    <location>
        <begin position="1"/>
        <end position="142"/>
    </location>
</feature>
<keyword evidence="6" id="KW-1185">Reference proteome</keyword>